<comment type="caution">
    <text evidence="2">The sequence shown here is derived from an EMBL/GenBank/DDBJ whole genome shotgun (WGS) entry which is preliminary data.</text>
</comment>
<gene>
    <name evidence="2" type="ORF">D6D12_08794</name>
</gene>
<sequence length="237" mass="26672">MFLVRDVPNAKVETHVNGEAVAKKRGPLEREFKTARVMWWFHDEIARPEIGEFLRQAEKLVEGLHDARRSSAAERKRPIIFVCQGLGGLLIEKRLLMWDQERTGYITISFAVDLHAMIDKALTRGNSSSWSEDMSFVESLEWFPPLQTPASSSTPTGASNVSPTRVVHVAPAQSTRDGYVRSNPTPTRPNMTSQEHSSHRVSGEVNENQTNDNSSELQATMRRTISSKFTTDDYKIG</sequence>
<accession>A0AB74JIC7</accession>
<organism evidence="2 3">
    <name type="scientific">Aureobasidium pullulans</name>
    <name type="common">Black yeast</name>
    <name type="synonym">Pullularia pullulans</name>
    <dbReference type="NCBI Taxonomy" id="5580"/>
    <lineage>
        <taxon>Eukaryota</taxon>
        <taxon>Fungi</taxon>
        <taxon>Dikarya</taxon>
        <taxon>Ascomycota</taxon>
        <taxon>Pezizomycotina</taxon>
        <taxon>Dothideomycetes</taxon>
        <taxon>Dothideomycetidae</taxon>
        <taxon>Dothideales</taxon>
        <taxon>Saccotheciaceae</taxon>
        <taxon>Aureobasidium</taxon>
    </lineage>
</organism>
<evidence type="ECO:0000313" key="3">
    <source>
        <dbReference type="Proteomes" id="UP000310374"/>
    </source>
</evidence>
<dbReference type="EMBL" id="QZAT01000166">
    <property type="protein sequence ID" value="THX22918.1"/>
    <property type="molecule type" value="Genomic_DNA"/>
</dbReference>
<reference evidence="2 3" key="1">
    <citation type="submission" date="2018-10" db="EMBL/GenBank/DDBJ databases">
        <title>Fifty Aureobasidium pullulans genomes reveal a recombining polyextremotolerant generalist.</title>
        <authorList>
            <person name="Gostincar C."/>
            <person name="Turk M."/>
            <person name="Zajc J."/>
            <person name="Gunde-Cimerman N."/>
        </authorList>
    </citation>
    <scope>NUCLEOTIDE SEQUENCE [LARGE SCALE GENOMIC DNA]</scope>
    <source>
        <strain evidence="2 3">EXF-10081</strain>
    </source>
</reference>
<name>A0AB74JIC7_AURPU</name>
<dbReference type="Proteomes" id="UP000310374">
    <property type="component" value="Unassembled WGS sequence"/>
</dbReference>
<feature type="compositionally biased region" description="Polar residues" evidence="1">
    <location>
        <begin position="172"/>
        <end position="195"/>
    </location>
</feature>
<dbReference type="AlphaFoldDB" id="A0AB74JIC7"/>
<proteinExistence type="predicted"/>
<feature type="region of interest" description="Disordered" evidence="1">
    <location>
        <begin position="170"/>
        <end position="224"/>
    </location>
</feature>
<evidence type="ECO:0000256" key="1">
    <source>
        <dbReference type="SAM" id="MobiDB-lite"/>
    </source>
</evidence>
<evidence type="ECO:0000313" key="2">
    <source>
        <dbReference type="EMBL" id="THX22918.1"/>
    </source>
</evidence>
<evidence type="ECO:0008006" key="4">
    <source>
        <dbReference type="Google" id="ProtNLM"/>
    </source>
</evidence>
<protein>
    <recommendedName>
        <fullName evidence="4">DUF676 domain-containing protein</fullName>
    </recommendedName>
</protein>
<feature type="compositionally biased region" description="Polar residues" evidence="1">
    <location>
        <begin position="205"/>
        <end position="224"/>
    </location>
</feature>